<evidence type="ECO:0000313" key="2">
    <source>
        <dbReference type="Proteomes" id="UP000178999"/>
    </source>
</evidence>
<reference evidence="1 2" key="1">
    <citation type="journal article" date="2016" name="Nat. Commun.">
        <title>Thousands of microbial genomes shed light on interconnected biogeochemical processes in an aquifer system.</title>
        <authorList>
            <person name="Anantharaman K."/>
            <person name="Brown C.T."/>
            <person name="Hug L.A."/>
            <person name="Sharon I."/>
            <person name="Castelle C.J."/>
            <person name="Probst A.J."/>
            <person name="Thomas B.C."/>
            <person name="Singh A."/>
            <person name="Wilkins M.J."/>
            <person name="Karaoz U."/>
            <person name="Brodie E.L."/>
            <person name="Williams K.H."/>
            <person name="Hubbard S.S."/>
            <person name="Banfield J.F."/>
        </authorList>
    </citation>
    <scope>NUCLEOTIDE SEQUENCE [LARGE SCALE GENOMIC DNA]</scope>
</reference>
<dbReference type="STRING" id="1802538.A2382_01530"/>
<proteinExistence type="predicted"/>
<dbReference type="Proteomes" id="UP000178999">
    <property type="component" value="Unassembled WGS sequence"/>
</dbReference>
<sequence length="68" mass="7548">MFIAMEEEGLKIVVGKGNGGYDRLTKNWSNIGPGMWRTESGKVFVEERSKVGGAVKLQQVNEDNGEKF</sequence>
<evidence type="ECO:0000313" key="1">
    <source>
        <dbReference type="EMBL" id="OGM79077.1"/>
    </source>
</evidence>
<name>A0A1F8CRW7_9BACT</name>
<dbReference type="EMBL" id="MGHY01000021">
    <property type="protein sequence ID" value="OGM79077.1"/>
    <property type="molecule type" value="Genomic_DNA"/>
</dbReference>
<accession>A0A1F8CRW7</accession>
<organism evidence="1 2">
    <name type="scientific">Candidatus Woesebacteria bacterium RIFOXYB1_FULL_38_16</name>
    <dbReference type="NCBI Taxonomy" id="1802538"/>
    <lineage>
        <taxon>Bacteria</taxon>
        <taxon>Candidatus Woeseibacteriota</taxon>
    </lineage>
</organism>
<protein>
    <submittedName>
        <fullName evidence="1">Uncharacterized protein</fullName>
    </submittedName>
</protein>
<gene>
    <name evidence="1" type="ORF">A2382_01530</name>
</gene>
<dbReference type="AlphaFoldDB" id="A0A1F8CRW7"/>
<comment type="caution">
    <text evidence="1">The sequence shown here is derived from an EMBL/GenBank/DDBJ whole genome shotgun (WGS) entry which is preliminary data.</text>
</comment>